<dbReference type="EC" id="3.1.1.-" evidence="1"/>
<dbReference type="InterPro" id="IPR045889">
    <property type="entry name" value="MES/HNL"/>
</dbReference>
<dbReference type="InterPro" id="IPR000073">
    <property type="entry name" value="AB_hydrolase_1"/>
</dbReference>
<sequence length="288" mass="32994">MCIYITHEWTKDNMTYQKQYQMQTHHMQQQQLHHFVFVHGSCHGAWCWFKLAAKLKLDGHRVTAIDLGGSGVDTRQLHEVRLVSAYLEPLMSFMESLPENEKVVLVGHSYGGIGTSLAMERFPTKVSVGIFLSAYMPHHDSPPAVLIQEYFTRLPEGFAMDCEFTFEEGLEHPPSSVLFGTSFLKEKAYSNCQLEDLELAMALMKPSWLYTKEMGGEDLITKERYGSGKRVFIVCEGDNVVPEEIQKWMISNYEPHEVKRIEEAGHMAMLTKPHELSQLLQEIAAKYN</sequence>
<dbReference type="AlphaFoldDB" id="A0A178VHC1"/>
<reference evidence="4" key="1">
    <citation type="journal article" date="2016" name="Proc. Natl. Acad. Sci. U.S.A.">
        <title>Chromosome-level assembly of Arabidopsis thaliana Ler reveals the extent of translocation and inversion polymorphisms.</title>
        <authorList>
            <person name="Zapata L."/>
            <person name="Ding J."/>
            <person name="Willing E.M."/>
            <person name="Hartwig B."/>
            <person name="Bezdan D."/>
            <person name="Jiao W.B."/>
            <person name="Patel V."/>
            <person name="Velikkakam James G."/>
            <person name="Koornneef M."/>
            <person name="Ossowski S."/>
            <person name="Schneeberger K."/>
        </authorList>
    </citation>
    <scope>NUCLEOTIDE SEQUENCE [LARGE SCALE GENOMIC DNA]</scope>
    <source>
        <strain evidence="4">cv. Landsberg erecta</strain>
    </source>
</reference>
<comment type="similarity">
    <text evidence="1">Belongs to the AB hydrolase superfamily. Methylesterase family.</text>
</comment>
<organism evidence="3 4">
    <name type="scientific">Arabidopsis thaliana</name>
    <name type="common">Mouse-ear cress</name>
    <dbReference type="NCBI Taxonomy" id="3702"/>
    <lineage>
        <taxon>Eukaryota</taxon>
        <taxon>Viridiplantae</taxon>
        <taxon>Streptophyta</taxon>
        <taxon>Embryophyta</taxon>
        <taxon>Tracheophyta</taxon>
        <taxon>Spermatophyta</taxon>
        <taxon>Magnoliopsida</taxon>
        <taxon>eudicotyledons</taxon>
        <taxon>Gunneridae</taxon>
        <taxon>Pentapetalae</taxon>
        <taxon>rosids</taxon>
        <taxon>malvids</taxon>
        <taxon>Brassicales</taxon>
        <taxon>Brassicaceae</taxon>
        <taxon>Camelineae</taxon>
        <taxon>Arabidopsis</taxon>
    </lineage>
</organism>
<evidence type="ECO:0000313" key="4">
    <source>
        <dbReference type="Proteomes" id="UP000078284"/>
    </source>
</evidence>
<keyword evidence="1" id="KW-0378">Hydrolase</keyword>
<dbReference type="Proteomes" id="UP000078284">
    <property type="component" value="Chromosome 3"/>
</dbReference>
<dbReference type="FunFam" id="3.40.50.1820:FF:000051">
    <property type="entry name" value="(S)-hydroxynitrile lyase"/>
    <property type="match status" value="1"/>
</dbReference>
<evidence type="ECO:0000256" key="1">
    <source>
        <dbReference type="RuleBase" id="RU369012"/>
    </source>
</evidence>
<name>A0A178VHC1_ARATH</name>
<feature type="domain" description="AB hydrolase-1" evidence="2">
    <location>
        <begin position="35"/>
        <end position="277"/>
    </location>
</feature>
<dbReference type="EMBL" id="LUHQ01000003">
    <property type="protein sequence ID" value="OAP05689.1"/>
    <property type="molecule type" value="Genomic_DNA"/>
</dbReference>
<dbReference type="PANTHER" id="PTHR10992">
    <property type="entry name" value="METHYLESTERASE FAMILY MEMBER"/>
    <property type="match status" value="1"/>
</dbReference>
<comment type="function">
    <text evidence="1">Methylesterase.</text>
</comment>
<accession>A0A178VHC1</accession>
<dbReference type="ExpressionAtlas" id="A0A178VHC1">
    <property type="expression patterns" value="baseline and differential"/>
</dbReference>
<comment type="caution">
    <text evidence="3">The sequence shown here is derived from an EMBL/GenBank/DDBJ whole genome shotgun (WGS) entry which is preliminary data.</text>
</comment>
<evidence type="ECO:0000259" key="2">
    <source>
        <dbReference type="Pfam" id="PF12697"/>
    </source>
</evidence>
<gene>
    <name evidence="3" type="ordered locus">AXX17_At3g44630</name>
</gene>
<dbReference type="Pfam" id="PF12697">
    <property type="entry name" value="Abhydrolase_6"/>
    <property type="match status" value="1"/>
</dbReference>
<protein>
    <recommendedName>
        <fullName evidence="1">Methylesterase</fullName>
        <ecNumber evidence="1">3.1.1.-</ecNumber>
    </recommendedName>
</protein>
<dbReference type="Gene3D" id="3.40.50.1820">
    <property type="entry name" value="alpha/beta hydrolase"/>
    <property type="match status" value="1"/>
</dbReference>
<dbReference type="GO" id="GO:0051723">
    <property type="term" value="F:protein methylesterase activity"/>
    <property type="evidence" value="ECO:0007669"/>
    <property type="project" value="UniProtKB-UniRule"/>
</dbReference>
<dbReference type="SUPFAM" id="SSF53474">
    <property type="entry name" value="alpha/beta-Hydrolases"/>
    <property type="match status" value="1"/>
</dbReference>
<dbReference type="PANTHER" id="PTHR10992:SF943">
    <property type="entry name" value="METHYLESTERASE 10"/>
    <property type="match status" value="1"/>
</dbReference>
<dbReference type="InterPro" id="IPR029058">
    <property type="entry name" value="AB_hydrolase_fold"/>
</dbReference>
<evidence type="ECO:0000313" key="3">
    <source>
        <dbReference type="EMBL" id="OAP05689.1"/>
    </source>
</evidence>
<proteinExistence type="inferred from homology"/>